<comment type="caution">
    <text evidence="3">The sequence shown here is derived from an EMBL/GenBank/DDBJ whole genome shotgun (WGS) entry which is preliminary data.</text>
</comment>
<dbReference type="AlphaFoldDB" id="A0A2G3PI96"/>
<dbReference type="InterPro" id="IPR029039">
    <property type="entry name" value="Flavoprotein-like_sf"/>
</dbReference>
<dbReference type="RefSeq" id="WP_099383851.1">
    <property type="nucleotide sequence ID" value="NZ_PEBD01000010.1"/>
</dbReference>
<gene>
    <name evidence="3" type="ORF">CSW57_16990</name>
</gene>
<accession>A0A2G3PI96</accession>
<protein>
    <submittedName>
        <fullName evidence="3">Nitric oxide synthase</fullName>
    </submittedName>
</protein>
<dbReference type="PANTHER" id="PTHR19384">
    <property type="entry name" value="NITRIC OXIDE SYNTHASE-RELATED"/>
    <property type="match status" value="1"/>
</dbReference>
<dbReference type="EMBL" id="PEBD01000010">
    <property type="protein sequence ID" value="PHV65463.1"/>
    <property type="molecule type" value="Genomic_DNA"/>
</dbReference>
<dbReference type="PRINTS" id="PR00369">
    <property type="entry name" value="FLAVODOXIN"/>
</dbReference>
<keyword evidence="1" id="KW-0285">Flavoprotein</keyword>
<dbReference type="GO" id="GO:0005829">
    <property type="term" value="C:cytosol"/>
    <property type="evidence" value="ECO:0007669"/>
    <property type="project" value="TreeGrafter"/>
</dbReference>
<reference evidence="3 4" key="1">
    <citation type="submission" date="2017-10" db="EMBL/GenBank/DDBJ databases">
        <title>The draft genome sequence of Williamsia sp. BULT 1.1 isolated from the semi-arid grassland soils from South Africa.</title>
        <authorList>
            <person name="Kabwe M.H."/>
            <person name="Govender N."/>
            <person name="Mutseka Lunga P."/>
            <person name="Vikram S."/>
            <person name="Makhalanyane T.P."/>
        </authorList>
    </citation>
    <scope>NUCLEOTIDE SEQUENCE [LARGE SCALE GENOMIC DNA]</scope>
    <source>
        <strain evidence="3 4">BULT 1.1</strain>
    </source>
</reference>
<dbReference type="PROSITE" id="PS50902">
    <property type="entry name" value="FLAVODOXIN_LIKE"/>
    <property type="match status" value="1"/>
</dbReference>
<evidence type="ECO:0000256" key="1">
    <source>
        <dbReference type="ARBA" id="ARBA00022630"/>
    </source>
</evidence>
<evidence type="ECO:0000259" key="2">
    <source>
        <dbReference type="PROSITE" id="PS50902"/>
    </source>
</evidence>
<dbReference type="GO" id="GO:0016491">
    <property type="term" value="F:oxidoreductase activity"/>
    <property type="evidence" value="ECO:0007669"/>
    <property type="project" value="TreeGrafter"/>
</dbReference>
<dbReference type="Gene3D" id="3.40.50.360">
    <property type="match status" value="1"/>
</dbReference>
<name>A0A2G3PI96_WILMA</name>
<organism evidence="3 4">
    <name type="scientific">Williamsia marianensis</name>
    <dbReference type="NCBI Taxonomy" id="85044"/>
    <lineage>
        <taxon>Bacteria</taxon>
        <taxon>Bacillati</taxon>
        <taxon>Actinomycetota</taxon>
        <taxon>Actinomycetes</taxon>
        <taxon>Mycobacteriales</taxon>
        <taxon>Nocardiaceae</taxon>
        <taxon>Williamsia</taxon>
    </lineage>
</organism>
<evidence type="ECO:0000313" key="3">
    <source>
        <dbReference type="EMBL" id="PHV65463.1"/>
    </source>
</evidence>
<dbReference type="InterPro" id="IPR008254">
    <property type="entry name" value="Flavodoxin/NO_synth"/>
</dbReference>
<dbReference type="SUPFAM" id="SSF52218">
    <property type="entry name" value="Flavoproteins"/>
    <property type="match status" value="1"/>
</dbReference>
<evidence type="ECO:0000313" key="4">
    <source>
        <dbReference type="Proteomes" id="UP000225108"/>
    </source>
</evidence>
<dbReference type="GO" id="GO:0010181">
    <property type="term" value="F:FMN binding"/>
    <property type="evidence" value="ECO:0007669"/>
    <property type="project" value="InterPro"/>
</dbReference>
<dbReference type="GO" id="GO:0050660">
    <property type="term" value="F:flavin adenine dinucleotide binding"/>
    <property type="evidence" value="ECO:0007669"/>
    <property type="project" value="TreeGrafter"/>
</dbReference>
<dbReference type="InterPro" id="IPR001094">
    <property type="entry name" value="Flavdoxin-like"/>
</dbReference>
<proteinExistence type="predicted"/>
<sequence>MSVVILYGSETGTAEVVSDSISDVLADNHDVSMYDMSEFAVEDLSAEDFYVVVCSTYGEGELPTGAEPFAEALDDEKPALDGLRFAMFGLGDSVYDDTYNRGGEIMAEKLTELGATQVGEHGRHDASSKVSAKVQAAEWAQQISSLISPALR</sequence>
<dbReference type="Pfam" id="PF00258">
    <property type="entry name" value="Flavodoxin_1"/>
    <property type="match status" value="1"/>
</dbReference>
<dbReference type="Proteomes" id="UP000225108">
    <property type="component" value="Unassembled WGS sequence"/>
</dbReference>
<feature type="domain" description="Flavodoxin-like" evidence="2">
    <location>
        <begin position="3"/>
        <end position="144"/>
    </location>
</feature>